<reference evidence="3 4" key="1">
    <citation type="journal article" date="2020" name="Nat. Food">
        <title>A phased Vanilla planifolia genome enables genetic improvement of flavour and production.</title>
        <authorList>
            <person name="Hasing T."/>
            <person name="Tang H."/>
            <person name="Brym M."/>
            <person name="Khazi F."/>
            <person name="Huang T."/>
            <person name="Chambers A.H."/>
        </authorList>
    </citation>
    <scope>NUCLEOTIDE SEQUENCE [LARGE SCALE GENOMIC DNA]</scope>
    <source>
        <tissue evidence="2">Leaf</tissue>
    </source>
</reference>
<evidence type="ECO:0000313" key="3">
    <source>
        <dbReference type="Proteomes" id="UP000636800"/>
    </source>
</evidence>
<keyword evidence="3" id="KW-1185">Reference proteome</keyword>
<dbReference type="AlphaFoldDB" id="A0A835P4U7"/>
<name>A0A835P4U7_VANPL</name>
<accession>A0A835P4U7</accession>
<dbReference type="Proteomes" id="UP000639772">
    <property type="component" value="Unassembled WGS sequence"/>
</dbReference>
<protein>
    <submittedName>
        <fullName evidence="2">Uncharacterized protein</fullName>
    </submittedName>
</protein>
<proteinExistence type="predicted"/>
<dbReference type="EMBL" id="JADCNM010000569">
    <property type="protein sequence ID" value="KAG0446533.1"/>
    <property type="molecule type" value="Genomic_DNA"/>
</dbReference>
<comment type="caution">
    <text evidence="2">The sequence shown here is derived from an EMBL/GenBank/DDBJ whole genome shotgun (WGS) entry which is preliminary data.</text>
</comment>
<dbReference type="Proteomes" id="UP000636800">
    <property type="component" value="Unassembled WGS sequence"/>
</dbReference>
<sequence length="88" mass="10320">MGRVDKLFVLWLSVVKRQNVLGQLLGVWQDQRKASIEWRLINHKVKLKEFICVRCGYRRNRENILYEVDKASTKRGMKIGFIGRTGTA</sequence>
<evidence type="ECO:0000313" key="2">
    <source>
        <dbReference type="EMBL" id="KAG0446554.1"/>
    </source>
</evidence>
<gene>
    <name evidence="2" type="ORF">HPP92_028778</name>
    <name evidence="1" type="ORF">HPP92_028789</name>
</gene>
<organism evidence="2 3">
    <name type="scientific">Vanilla planifolia</name>
    <name type="common">Vanilla</name>
    <dbReference type="NCBI Taxonomy" id="51239"/>
    <lineage>
        <taxon>Eukaryota</taxon>
        <taxon>Viridiplantae</taxon>
        <taxon>Streptophyta</taxon>
        <taxon>Embryophyta</taxon>
        <taxon>Tracheophyta</taxon>
        <taxon>Spermatophyta</taxon>
        <taxon>Magnoliopsida</taxon>
        <taxon>Liliopsida</taxon>
        <taxon>Asparagales</taxon>
        <taxon>Orchidaceae</taxon>
        <taxon>Vanilloideae</taxon>
        <taxon>Vanilleae</taxon>
        <taxon>Vanilla</taxon>
    </lineage>
</organism>
<dbReference type="EMBL" id="JADCNL010000568">
    <property type="protein sequence ID" value="KAG0446554.1"/>
    <property type="molecule type" value="Genomic_DNA"/>
</dbReference>
<evidence type="ECO:0000313" key="1">
    <source>
        <dbReference type="EMBL" id="KAG0446533.1"/>
    </source>
</evidence>
<evidence type="ECO:0000313" key="4">
    <source>
        <dbReference type="Proteomes" id="UP000639772"/>
    </source>
</evidence>